<feature type="compositionally biased region" description="Pro residues" evidence="1">
    <location>
        <begin position="137"/>
        <end position="149"/>
    </location>
</feature>
<dbReference type="Proteomes" id="UP001482620">
    <property type="component" value="Unassembled WGS sequence"/>
</dbReference>
<reference evidence="2 3" key="1">
    <citation type="submission" date="2021-06" db="EMBL/GenBank/DDBJ databases">
        <authorList>
            <person name="Palmer J.M."/>
        </authorList>
    </citation>
    <scope>NUCLEOTIDE SEQUENCE [LARGE SCALE GENOMIC DNA]</scope>
    <source>
        <strain evidence="3">if_2019</strain>
        <tissue evidence="2">Muscle</tissue>
    </source>
</reference>
<evidence type="ECO:0000313" key="3">
    <source>
        <dbReference type="Proteomes" id="UP001482620"/>
    </source>
</evidence>
<feature type="region of interest" description="Disordered" evidence="1">
    <location>
        <begin position="123"/>
        <end position="166"/>
    </location>
</feature>
<protein>
    <submittedName>
        <fullName evidence="2">Uncharacterized protein</fullName>
    </submittedName>
</protein>
<accession>A0ABV0T000</accession>
<evidence type="ECO:0000313" key="2">
    <source>
        <dbReference type="EMBL" id="MEQ2225701.1"/>
    </source>
</evidence>
<name>A0ABV0T000_9TELE</name>
<feature type="non-terminal residue" evidence="2">
    <location>
        <position position="1"/>
    </location>
</feature>
<dbReference type="EMBL" id="JAHRIQ010013638">
    <property type="protein sequence ID" value="MEQ2225701.1"/>
    <property type="molecule type" value="Genomic_DNA"/>
</dbReference>
<proteinExistence type="predicted"/>
<organism evidence="2 3">
    <name type="scientific">Ilyodon furcidens</name>
    <name type="common">goldbreast splitfin</name>
    <dbReference type="NCBI Taxonomy" id="33524"/>
    <lineage>
        <taxon>Eukaryota</taxon>
        <taxon>Metazoa</taxon>
        <taxon>Chordata</taxon>
        <taxon>Craniata</taxon>
        <taxon>Vertebrata</taxon>
        <taxon>Euteleostomi</taxon>
        <taxon>Actinopterygii</taxon>
        <taxon>Neopterygii</taxon>
        <taxon>Teleostei</taxon>
        <taxon>Neoteleostei</taxon>
        <taxon>Acanthomorphata</taxon>
        <taxon>Ovalentaria</taxon>
        <taxon>Atherinomorphae</taxon>
        <taxon>Cyprinodontiformes</taxon>
        <taxon>Goodeidae</taxon>
        <taxon>Ilyodon</taxon>
    </lineage>
</organism>
<gene>
    <name evidence="2" type="ORF">ILYODFUR_020110</name>
</gene>
<evidence type="ECO:0000256" key="1">
    <source>
        <dbReference type="SAM" id="MobiDB-lite"/>
    </source>
</evidence>
<keyword evidence="3" id="KW-1185">Reference proteome</keyword>
<sequence>LSVSPVTLSGSYRQQLKGSLLNANSSGTITASRRTPVRGRLKHRRPIGKDSPIHLLDCSVHRSVLTSELGCLSDLRFHSHIEKLTPTRLNYSYSSSSAYPGPGRGGSRLSRDAQMSLQLLRVEPKAFPGQPRDIVPPACPGPSPGPPPGGTCLEHLPRKASRRHPV</sequence>
<comment type="caution">
    <text evidence="2">The sequence shown here is derived from an EMBL/GenBank/DDBJ whole genome shotgun (WGS) entry which is preliminary data.</text>
</comment>